<dbReference type="RefSeq" id="WP_182171969.1">
    <property type="nucleotide sequence ID" value="NZ_CP059676.1"/>
</dbReference>
<proteinExistence type="predicted"/>
<evidence type="ECO:0000259" key="1">
    <source>
        <dbReference type="PROSITE" id="PS51819"/>
    </source>
</evidence>
<name>A0ABS2TD13_9ACTO</name>
<dbReference type="InterPro" id="IPR037523">
    <property type="entry name" value="VOC_core"/>
</dbReference>
<organism evidence="2 3">
    <name type="scientific">Flaviflexus equikiangi</name>
    <dbReference type="NCBI Taxonomy" id="2758573"/>
    <lineage>
        <taxon>Bacteria</taxon>
        <taxon>Bacillati</taxon>
        <taxon>Actinomycetota</taxon>
        <taxon>Actinomycetes</taxon>
        <taxon>Actinomycetales</taxon>
        <taxon>Actinomycetaceae</taxon>
        <taxon>Flaviflexus</taxon>
    </lineage>
</organism>
<dbReference type="Pfam" id="PF00903">
    <property type="entry name" value="Glyoxalase"/>
    <property type="match status" value="1"/>
</dbReference>
<evidence type="ECO:0000313" key="3">
    <source>
        <dbReference type="Proteomes" id="UP000705983"/>
    </source>
</evidence>
<reference evidence="3" key="1">
    <citation type="submission" date="2021-02" db="EMBL/GenBank/DDBJ databases">
        <title>Leucobacter sp. CX169.</title>
        <authorList>
            <person name="Cheng Y."/>
        </authorList>
    </citation>
    <scope>NUCLEOTIDE SEQUENCE [LARGE SCALE GENOMIC DNA]</scope>
    <source>
        <strain evidence="3">JY899</strain>
    </source>
</reference>
<feature type="domain" description="VOC" evidence="1">
    <location>
        <begin position="1"/>
        <end position="113"/>
    </location>
</feature>
<dbReference type="PANTHER" id="PTHR34109:SF1">
    <property type="entry name" value="VOC DOMAIN-CONTAINING PROTEIN"/>
    <property type="match status" value="1"/>
</dbReference>
<accession>A0ABS2TD13</accession>
<dbReference type="Gene3D" id="3.10.180.10">
    <property type="entry name" value="2,3-Dihydroxybiphenyl 1,2-Dioxygenase, domain 1"/>
    <property type="match status" value="1"/>
</dbReference>
<dbReference type="PANTHER" id="PTHR34109">
    <property type="entry name" value="BNAUNNG04460D PROTEIN-RELATED"/>
    <property type="match status" value="1"/>
</dbReference>
<evidence type="ECO:0000313" key="2">
    <source>
        <dbReference type="EMBL" id="MBM9432202.1"/>
    </source>
</evidence>
<dbReference type="SUPFAM" id="SSF54593">
    <property type="entry name" value="Glyoxalase/Bleomycin resistance protein/Dihydroxybiphenyl dioxygenase"/>
    <property type="match status" value="1"/>
</dbReference>
<gene>
    <name evidence="2" type="ORF">JVW63_00535</name>
</gene>
<protein>
    <recommendedName>
        <fullName evidence="1">VOC domain-containing protein</fullName>
    </recommendedName>
</protein>
<comment type="caution">
    <text evidence="2">The sequence shown here is derived from an EMBL/GenBank/DDBJ whole genome shotgun (WGS) entry which is preliminary data.</text>
</comment>
<dbReference type="EMBL" id="JAFFJS010000001">
    <property type="protein sequence ID" value="MBM9432202.1"/>
    <property type="molecule type" value="Genomic_DNA"/>
</dbReference>
<dbReference type="Proteomes" id="UP000705983">
    <property type="component" value="Unassembled WGS sequence"/>
</dbReference>
<dbReference type="InterPro" id="IPR029068">
    <property type="entry name" value="Glyas_Bleomycin-R_OHBP_Dase"/>
</dbReference>
<dbReference type="InterPro" id="IPR004360">
    <property type="entry name" value="Glyas_Fos-R_dOase_dom"/>
</dbReference>
<sequence>MQLIPVLVVEDVDTALDFYSRAFRAETYKVIDQTTTLRIQNQAFAIREADESDPAGRADSVLLLIETAAPDSVAEVAISHGATAVSPVDDRESGIRAGRLRDPFGFQWIVSTPVPR</sequence>
<keyword evidence="3" id="KW-1185">Reference proteome</keyword>
<dbReference type="PROSITE" id="PS51819">
    <property type="entry name" value="VOC"/>
    <property type="match status" value="1"/>
</dbReference>